<keyword evidence="3" id="KW-0902">Two-component regulatory system</keyword>
<evidence type="ECO:0000256" key="1">
    <source>
        <dbReference type="ARBA" id="ARBA00022679"/>
    </source>
</evidence>
<proteinExistence type="predicted"/>
<name>A0ABV6XRT2_9ACTN</name>
<keyword evidence="4" id="KW-0472">Membrane</keyword>
<keyword evidence="4" id="KW-0812">Transmembrane</keyword>
<keyword evidence="4" id="KW-1133">Transmembrane helix</keyword>
<feature type="transmembrane region" description="Helical" evidence="4">
    <location>
        <begin position="166"/>
        <end position="190"/>
    </location>
</feature>
<dbReference type="Pfam" id="PF07730">
    <property type="entry name" value="HisKA_3"/>
    <property type="match status" value="1"/>
</dbReference>
<dbReference type="CDD" id="cd16917">
    <property type="entry name" value="HATPase_UhpB-NarQ-NarX-like"/>
    <property type="match status" value="1"/>
</dbReference>
<accession>A0ABV6XRT2</accession>
<dbReference type="EMBL" id="JBEUKS010000007">
    <property type="protein sequence ID" value="MFC1440961.1"/>
    <property type="molecule type" value="Genomic_DNA"/>
</dbReference>
<keyword evidence="2 6" id="KW-0418">Kinase</keyword>
<keyword evidence="7" id="KW-1185">Reference proteome</keyword>
<feature type="transmembrane region" description="Helical" evidence="4">
    <location>
        <begin position="116"/>
        <end position="134"/>
    </location>
</feature>
<dbReference type="GO" id="GO:0016301">
    <property type="term" value="F:kinase activity"/>
    <property type="evidence" value="ECO:0007669"/>
    <property type="project" value="UniProtKB-KW"/>
</dbReference>
<dbReference type="RefSeq" id="WP_380566348.1">
    <property type="nucleotide sequence ID" value="NZ_JBEUKS010000007.1"/>
</dbReference>
<organism evidence="6 7">
    <name type="scientific">Streptacidiphilus jeojiensis</name>
    <dbReference type="NCBI Taxonomy" id="3229225"/>
    <lineage>
        <taxon>Bacteria</taxon>
        <taxon>Bacillati</taxon>
        <taxon>Actinomycetota</taxon>
        <taxon>Actinomycetes</taxon>
        <taxon>Kitasatosporales</taxon>
        <taxon>Streptomycetaceae</taxon>
        <taxon>Streptacidiphilus</taxon>
    </lineage>
</organism>
<dbReference type="PANTHER" id="PTHR24421:SF63">
    <property type="entry name" value="SENSOR HISTIDINE KINASE DESK"/>
    <property type="match status" value="1"/>
</dbReference>
<dbReference type="Gene3D" id="1.20.5.1930">
    <property type="match status" value="1"/>
</dbReference>
<feature type="transmembrane region" description="Helical" evidence="4">
    <location>
        <begin position="53"/>
        <end position="72"/>
    </location>
</feature>
<reference evidence="6 7" key="1">
    <citation type="submission" date="2024-06" db="EMBL/GenBank/DDBJ databases">
        <authorList>
            <person name="Lee S.D."/>
        </authorList>
    </citation>
    <scope>NUCLEOTIDE SEQUENCE [LARGE SCALE GENOMIC DNA]</scope>
    <source>
        <strain evidence="6 7">N1-10</strain>
    </source>
</reference>
<dbReference type="InterPro" id="IPR011712">
    <property type="entry name" value="Sig_transdc_His_kin_sub3_dim/P"/>
</dbReference>
<feature type="domain" description="Signal transduction histidine kinase subgroup 3 dimerisation and phosphoacceptor" evidence="5">
    <location>
        <begin position="211"/>
        <end position="277"/>
    </location>
</feature>
<evidence type="ECO:0000313" key="7">
    <source>
        <dbReference type="Proteomes" id="UP001592581"/>
    </source>
</evidence>
<sequence length="404" mass="41411">MARLTGWWDRRSDPARIELYTRSSFHLFALIEVSALLGPMVQAHGPGGVKSALSALVLVHAGLCALLSGRGLDWILSRRERPVRLLAVVVALSAGGALAVALVHRSGALPDGSQTALVAVGLLGFGLGAAVLGVRGFRAMLSWLLGAVAGTGLAAVLLGLGPSACVTLALAVLVVGACGAFTSGCSLWLVSVVWELDAAREAQAQLAVAEERLRFGRDLHDVMGRNLAVIALKSELAVQLARHGDPGAVEQMTEVQRIARESQREVRDVVRGYRGADLAVELAGALSVLRAAGVDGRSHGDAGGGLPVQVQAALGWVVREAVTNVLRHSEASSCTIRLAAGSAAVLSVDNDGVPGTEAATGTGSGSGLAGLAERLAALGGSLETEVRSGVFRLTARVPLRGADV</sequence>
<evidence type="ECO:0000256" key="4">
    <source>
        <dbReference type="SAM" id="Phobius"/>
    </source>
</evidence>
<evidence type="ECO:0000259" key="5">
    <source>
        <dbReference type="Pfam" id="PF07730"/>
    </source>
</evidence>
<keyword evidence="1" id="KW-0808">Transferase</keyword>
<gene>
    <name evidence="6" type="ORF">ABUW04_22115</name>
</gene>
<evidence type="ECO:0000313" key="6">
    <source>
        <dbReference type="EMBL" id="MFC1440961.1"/>
    </source>
</evidence>
<dbReference type="Gene3D" id="3.30.565.10">
    <property type="entry name" value="Histidine kinase-like ATPase, C-terminal domain"/>
    <property type="match status" value="1"/>
</dbReference>
<evidence type="ECO:0000256" key="2">
    <source>
        <dbReference type="ARBA" id="ARBA00022777"/>
    </source>
</evidence>
<protein>
    <submittedName>
        <fullName evidence="6">Histidine kinase</fullName>
    </submittedName>
</protein>
<feature type="transmembrane region" description="Helical" evidence="4">
    <location>
        <begin position="141"/>
        <end position="160"/>
    </location>
</feature>
<dbReference type="InterPro" id="IPR050482">
    <property type="entry name" value="Sensor_HK_TwoCompSys"/>
</dbReference>
<dbReference type="Proteomes" id="UP001592581">
    <property type="component" value="Unassembled WGS sequence"/>
</dbReference>
<dbReference type="SUPFAM" id="SSF55874">
    <property type="entry name" value="ATPase domain of HSP90 chaperone/DNA topoisomerase II/histidine kinase"/>
    <property type="match status" value="1"/>
</dbReference>
<comment type="caution">
    <text evidence="6">The sequence shown here is derived from an EMBL/GenBank/DDBJ whole genome shotgun (WGS) entry which is preliminary data.</text>
</comment>
<evidence type="ECO:0000256" key="3">
    <source>
        <dbReference type="ARBA" id="ARBA00023012"/>
    </source>
</evidence>
<feature type="transmembrane region" description="Helical" evidence="4">
    <location>
        <begin position="84"/>
        <end position="104"/>
    </location>
</feature>
<feature type="transmembrane region" description="Helical" evidence="4">
    <location>
        <begin position="20"/>
        <end position="41"/>
    </location>
</feature>
<dbReference type="PANTHER" id="PTHR24421">
    <property type="entry name" value="NITRATE/NITRITE SENSOR PROTEIN NARX-RELATED"/>
    <property type="match status" value="1"/>
</dbReference>
<dbReference type="InterPro" id="IPR036890">
    <property type="entry name" value="HATPase_C_sf"/>
</dbReference>